<dbReference type="AlphaFoldDB" id="A0A1A6BNV6"/>
<reference evidence="1 2" key="1">
    <citation type="submission" date="2016-06" db="EMBL/GenBank/DDBJ databases">
        <authorList>
            <person name="Kjaerup R.B."/>
            <person name="Dalgaard T.S."/>
            <person name="Juul-Madsen H.R."/>
        </authorList>
    </citation>
    <scope>NUCLEOTIDE SEQUENCE [LARGE SCALE GENOMIC DNA]</scope>
    <source>
        <strain evidence="1 2">1245752.6</strain>
    </source>
</reference>
<name>A0A1A6BNV6_MYCGO</name>
<organism evidence="1 2">
    <name type="scientific">Mycobacterium gordonae</name>
    <dbReference type="NCBI Taxonomy" id="1778"/>
    <lineage>
        <taxon>Bacteria</taxon>
        <taxon>Bacillati</taxon>
        <taxon>Actinomycetota</taxon>
        <taxon>Actinomycetes</taxon>
        <taxon>Mycobacteriales</taxon>
        <taxon>Mycobacteriaceae</taxon>
        <taxon>Mycobacterium</taxon>
    </lineage>
</organism>
<comment type="caution">
    <text evidence="1">The sequence shown here is derived from an EMBL/GenBank/DDBJ whole genome shotgun (WGS) entry which is preliminary data.</text>
</comment>
<dbReference type="Proteomes" id="UP000093757">
    <property type="component" value="Unassembled WGS sequence"/>
</dbReference>
<evidence type="ECO:0000313" key="1">
    <source>
        <dbReference type="EMBL" id="OBS04037.1"/>
    </source>
</evidence>
<proteinExistence type="predicted"/>
<sequence length="104" mass="10983">MRAQTINLCTRWAAAYAAIPTPQTRAADVVPATNYVADALRDNPAADTGVRAAMLKSLQLMRDQAAALSREPAKGAVQPPAGWTAAAANAADDQVWARCNGYQE</sequence>
<evidence type="ECO:0000313" key="2">
    <source>
        <dbReference type="Proteomes" id="UP000093757"/>
    </source>
</evidence>
<gene>
    <name evidence="1" type="ORF">A9W98_06640</name>
</gene>
<accession>A0A1A6BNV6</accession>
<dbReference type="EMBL" id="MAEM01000012">
    <property type="protein sequence ID" value="OBS04037.1"/>
    <property type="molecule type" value="Genomic_DNA"/>
</dbReference>
<protein>
    <submittedName>
        <fullName evidence="1">Uncharacterized protein</fullName>
    </submittedName>
</protein>